<dbReference type="EC" id="2.7.13.3" evidence="2"/>
<dbReference type="RefSeq" id="WP_386027195.1">
    <property type="nucleotide sequence ID" value="NZ_JBHUHX010000032.1"/>
</dbReference>
<keyword evidence="8" id="KW-0902">Two-component regulatory system</keyword>
<evidence type="ECO:0000259" key="11">
    <source>
        <dbReference type="PROSITE" id="PS50109"/>
    </source>
</evidence>
<dbReference type="EMBL" id="JBHUHX010000032">
    <property type="protein sequence ID" value="MFD2112675.1"/>
    <property type="molecule type" value="Genomic_DNA"/>
</dbReference>
<evidence type="ECO:0000256" key="1">
    <source>
        <dbReference type="ARBA" id="ARBA00000085"/>
    </source>
</evidence>
<keyword evidence="7" id="KW-0067">ATP-binding</keyword>
<gene>
    <name evidence="12" type="ORF">ACFSJC_12575</name>
</gene>
<accession>A0ABW4YAP0</accession>
<dbReference type="Pfam" id="PF00512">
    <property type="entry name" value="HisKA"/>
    <property type="match status" value="1"/>
</dbReference>
<keyword evidence="6" id="KW-0418">Kinase</keyword>
<evidence type="ECO:0000256" key="10">
    <source>
        <dbReference type="SAM" id="Phobius"/>
    </source>
</evidence>
<sequence length="479" mass="52885">MFWLPLWISVGVVLAALIGMLFVSWHSLERLAPVQSHLEHVERIQSVGLNMEQILLKGLRGTPIARSELVALRDQVQEIARLEGALHPQTVMRLERVGTQLGDAKARTVDLLFQALAEIRQVLDSERERHDWLLTQIGRDAATEIKLTVLLLLVGPFVFGATLLFIRSRVKLPLRAMEDLLVRLARKDYRPVPEVLIGNIDRVAHPAFNSYNELVARLQALEADHRDREQTLEQEVRQATEALLAQSRELRRAERLAAIGAVSAGLAHELRNPLAGIQMACGKLHRALADTEHAARIAAVIDELKRINHLLTSQVDAARHLPEPLEEIAVDRLVDELLTLLRYQIPERIAINAQIPSDLRCLLPAAGLRQALLNLVLNAVQAIPDAGRIQIASRLESGELSVSVIDSGPGFPEDLLRAGIRPFATGRKGGTGLGLAMVRRFVRDHDGDLHLANQTPHGAAVTLRLPCRPHASTGATSHV</sequence>
<keyword evidence="10" id="KW-0812">Transmembrane</keyword>
<keyword evidence="4" id="KW-0808">Transferase</keyword>
<name>A0ABW4YAP0_9GAMM</name>
<comment type="catalytic activity">
    <reaction evidence="1">
        <text>ATP + protein L-histidine = ADP + protein N-phospho-L-histidine.</text>
        <dbReference type="EC" id="2.7.13.3"/>
    </reaction>
</comment>
<dbReference type="PANTHER" id="PTHR43065:SF10">
    <property type="entry name" value="PEROXIDE STRESS-ACTIVATED HISTIDINE KINASE MAK3"/>
    <property type="match status" value="1"/>
</dbReference>
<keyword evidence="3" id="KW-0597">Phosphoprotein</keyword>
<evidence type="ECO:0000256" key="3">
    <source>
        <dbReference type="ARBA" id="ARBA00022553"/>
    </source>
</evidence>
<evidence type="ECO:0000256" key="2">
    <source>
        <dbReference type="ARBA" id="ARBA00012438"/>
    </source>
</evidence>
<organism evidence="12 13">
    <name type="scientific">Thiorhodococcus fuscus</name>
    <dbReference type="NCBI Taxonomy" id="527200"/>
    <lineage>
        <taxon>Bacteria</taxon>
        <taxon>Pseudomonadati</taxon>
        <taxon>Pseudomonadota</taxon>
        <taxon>Gammaproteobacteria</taxon>
        <taxon>Chromatiales</taxon>
        <taxon>Chromatiaceae</taxon>
        <taxon>Thiorhodococcus</taxon>
    </lineage>
</organism>
<dbReference type="InterPro" id="IPR005467">
    <property type="entry name" value="His_kinase_dom"/>
</dbReference>
<keyword evidence="10" id="KW-1133">Transmembrane helix</keyword>
<dbReference type="Gene3D" id="1.10.287.130">
    <property type="match status" value="1"/>
</dbReference>
<protein>
    <recommendedName>
        <fullName evidence="2">histidine kinase</fullName>
        <ecNumber evidence="2">2.7.13.3</ecNumber>
    </recommendedName>
</protein>
<dbReference type="SMART" id="SM00388">
    <property type="entry name" value="HisKA"/>
    <property type="match status" value="1"/>
</dbReference>
<feature type="transmembrane region" description="Helical" evidence="10">
    <location>
        <begin position="147"/>
        <end position="166"/>
    </location>
</feature>
<evidence type="ECO:0000256" key="7">
    <source>
        <dbReference type="ARBA" id="ARBA00022840"/>
    </source>
</evidence>
<dbReference type="InterPro" id="IPR003661">
    <property type="entry name" value="HisK_dim/P_dom"/>
</dbReference>
<evidence type="ECO:0000256" key="4">
    <source>
        <dbReference type="ARBA" id="ARBA00022679"/>
    </source>
</evidence>
<evidence type="ECO:0000313" key="13">
    <source>
        <dbReference type="Proteomes" id="UP001597337"/>
    </source>
</evidence>
<comment type="caution">
    <text evidence="12">The sequence shown here is derived from an EMBL/GenBank/DDBJ whole genome shotgun (WGS) entry which is preliminary data.</text>
</comment>
<feature type="coiled-coil region" evidence="9">
    <location>
        <begin position="211"/>
        <end position="256"/>
    </location>
</feature>
<evidence type="ECO:0000256" key="8">
    <source>
        <dbReference type="ARBA" id="ARBA00023012"/>
    </source>
</evidence>
<keyword evidence="9" id="KW-0175">Coiled coil</keyword>
<dbReference type="PROSITE" id="PS50109">
    <property type="entry name" value="HIS_KIN"/>
    <property type="match status" value="1"/>
</dbReference>
<dbReference type="Pfam" id="PF02518">
    <property type="entry name" value="HATPase_c"/>
    <property type="match status" value="1"/>
</dbReference>
<evidence type="ECO:0000256" key="6">
    <source>
        <dbReference type="ARBA" id="ARBA00022777"/>
    </source>
</evidence>
<dbReference type="CDD" id="cd00082">
    <property type="entry name" value="HisKA"/>
    <property type="match status" value="1"/>
</dbReference>
<keyword evidence="5" id="KW-0547">Nucleotide-binding</keyword>
<dbReference type="Gene3D" id="3.30.565.10">
    <property type="entry name" value="Histidine kinase-like ATPase, C-terminal domain"/>
    <property type="match status" value="1"/>
</dbReference>
<dbReference type="SUPFAM" id="SSF47384">
    <property type="entry name" value="Homodimeric domain of signal transducing histidine kinase"/>
    <property type="match status" value="1"/>
</dbReference>
<dbReference type="InterPro" id="IPR036097">
    <property type="entry name" value="HisK_dim/P_sf"/>
</dbReference>
<dbReference type="InterPro" id="IPR036890">
    <property type="entry name" value="HATPase_C_sf"/>
</dbReference>
<evidence type="ECO:0000313" key="12">
    <source>
        <dbReference type="EMBL" id="MFD2112675.1"/>
    </source>
</evidence>
<dbReference type="SUPFAM" id="SSF55874">
    <property type="entry name" value="ATPase domain of HSP90 chaperone/DNA topoisomerase II/histidine kinase"/>
    <property type="match status" value="1"/>
</dbReference>
<dbReference type="PANTHER" id="PTHR43065">
    <property type="entry name" value="SENSOR HISTIDINE KINASE"/>
    <property type="match status" value="1"/>
</dbReference>
<evidence type="ECO:0000256" key="5">
    <source>
        <dbReference type="ARBA" id="ARBA00022741"/>
    </source>
</evidence>
<feature type="domain" description="Histidine kinase" evidence="11">
    <location>
        <begin position="265"/>
        <end position="469"/>
    </location>
</feature>
<reference evidence="13" key="1">
    <citation type="journal article" date="2019" name="Int. J. Syst. Evol. Microbiol.">
        <title>The Global Catalogue of Microorganisms (GCM) 10K type strain sequencing project: providing services to taxonomists for standard genome sequencing and annotation.</title>
        <authorList>
            <consortium name="The Broad Institute Genomics Platform"/>
            <consortium name="The Broad Institute Genome Sequencing Center for Infectious Disease"/>
            <person name="Wu L."/>
            <person name="Ma J."/>
        </authorList>
    </citation>
    <scope>NUCLEOTIDE SEQUENCE [LARGE SCALE GENOMIC DNA]</scope>
    <source>
        <strain evidence="13">KACC 12597</strain>
    </source>
</reference>
<dbReference type="PRINTS" id="PR00344">
    <property type="entry name" value="BCTRLSENSOR"/>
</dbReference>
<dbReference type="InterPro" id="IPR003594">
    <property type="entry name" value="HATPase_dom"/>
</dbReference>
<feature type="transmembrane region" description="Helical" evidence="10">
    <location>
        <begin position="6"/>
        <end position="25"/>
    </location>
</feature>
<proteinExistence type="predicted"/>
<dbReference type="Proteomes" id="UP001597337">
    <property type="component" value="Unassembled WGS sequence"/>
</dbReference>
<keyword evidence="13" id="KW-1185">Reference proteome</keyword>
<evidence type="ECO:0000256" key="9">
    <source>
        <dbReference type="SAM" id="Coils"/>
    </source>
</evidence>
<dbReference type="InterPro" id="IPR004358">
    <property type="entry name" value="Sig_transdc_His_kin-like_C"/>
</dbReference>
<keyword evidence="10" id="KW-0472">Membrane</keyword>
<dbReference type="SMART" id="SM00387">
    <property type="entry name" value="HATPase_c"/>
    <property type="match status" value="1"/>
</dbReference>